<dbReference type="GO" id="GO:0003964">
    <property type="term" value="F:RNA-directed DNA polymerase activity"/>
    <property type="evidence" value="ECO:0007669"/>
    <property type="project" value="UniProtKB-KW"/>
</dbReference>
<feature type="non-terminal residue" evidence="1">
    <location>
        <position position="105"/>
    </location>
</feature>
<dbReference type="Proteomes" id="UP000265520">
    <property type="component" value="Unassembled WGS sequence"/>
</dbReference>
<name>A0A392SC25_9FABA</name>
<accession>A0A392SC25</accession>
<keyword evidence="1" id="KW-0548">Nucleotidyltransferase</keyword>
<keyword evidence="2" id="KW-1185">Reference proteome</keyword>
<dbReference type="EMBL" id="LXQA010351432">
    <property type="protein sequence ID" value="MCI45992.1"/>
    <property type="molecule type" value="Genomic_DNA"/>
</dbReference>
<proteinExistence type="predicted"/>
<organism evidence="1 2">
    <name type="scientific">Trifolium medium</name>
    <dbReference type="NCBI Taxonomy" id="97028"/>
    <lineage>
        <taxon>Eukaryota</taxon>
        <taxon>Viridiplantae</taxon>
        <taxon>Streptophyta</taxon>
        <taxon>Embryophyta</taxon>
        <taxon>Tracheophyta</taxon>
        <taxon>Spermatophyta</taxon>
        <taxon>Magnoliopsida</taxon>
        <taxon>eudicotyledons</taxon>
        <taxon>Gunneridae</taxon>
        <taxon>Pentapetalae</taxon>
        <taxon>rosids</taxon>
        <taxon>fabids</taxon>
        <taxon>Fabales</taxon>
        <taxon>Fabaceae</taxon>
        <taxon>Papilionoideae</taxon>
        <taxon>50 kb inversion clade</taxon>
        <taxon>NPAAA clade</taxon>
        <taxon>Hologalegina</taxon>
        <taxon>IRL clade</taxon>
        <taxon>Trifolieae</taxon>
        <taxon>Trifolium</taxon>
    </lineage>
</organism>
<keyword evidence="1" id="KW-0808">Transferase</keyword>
<protein>
    <submittedName>
        <fullName evidence="1">RNA-directed DNA polymerase (Reverse transcriptase)</fullName>
    </submittedName>
</protein>
<reference evidence="1 2" key="1">
    <citation type="journal article" date="2018" name="Front. Plant Sci.">
        <title>Red Clover (Trifolium pratense) and Zigzag Clover (T. medium) - A Picture of Genomic Similarities and Differences.</title>
        <authorList>
            <person name="Dluhosova J."/>
            <person name="Istvanek J."/>
            <person name="Nedelnik J."/>
            <person name="Repkova J."/>
        </authorList>
    </citation>
    <scope>NUCLEOTIDE SEQUENCE [LARGE SCALE GENOMIC DNA]</scope>
    <source>
        <strain evidence="2">cv. 10/8</strain>
        <tissue evidence="1">Leaf</tissue>
    </source>
</reference>
<sequence>HEHEKGVRPIEIIYRNLEIPVKKKEPLVVQVPSPFPFKSTNAVPWNYDTTTYVQGKPVTIPDPVVININGLGRITRSGRVFTPEQLHKSIEVASPPKDKNVPVAN</sequence>
<feature type="non-terminal residue" evidence="1">
    <location>
        <position position="1"/>
    </location>
</feature>
<keyword evidence="1" id="KW-0695">RNA-directed DNA polymerase</keyword>
<evidence type="ECO:0000313" key="1">
    <source>
        <dbReference type="EMBL" id="MCI45992.1"/>
    </source>
</evidence>
<evidence type="ECO:0000313" key="2">
    <source>
        <dbReference type="Proteomes" id="UP000265520"/>
    </source>
</evidence>
<dbReference type="AlphaFoldDB" id="A0A392SC25"/>
<comment type="caution">
    <text evidence="1">The sequence shown here is derived from an EMBL/GenBank/DDBJ whole genome shotgun (WGS) entry which is preliminary data.</text>
</comment>